<proteinExistence type="predicted"/>
<dbReference type="EMBL" id="JAGINT010000002">
    <property type="protein sequence ID" value="MBP2353311.1"/>
    <property type="molecule type" value="Genomic_DNA"/>
</dbReference>
<sequence length="409" mass="43110">MTQTTSKLQTLVDDIAKSLTDPASLRTSTGAHDYLPQSLAGGAAGITLLHSEYTFTRPTHSPTLRAWLTAATRGNLNGSSSASLFFGVPALAFVTSAANKATGHYRQAMTQLAAAAQELTRSRLDAAHARIDRGDLPALAEFDLIRGLTGLGAYHLHQDPDHDVTAAVLTYLVRLTERHAASGLPGWWTNHGPTGQPPSDYPGGHGNFGMAHGITGPLALLSLALSSGIAVPGHTDAIDRICHWLDEWQQDAPAGPWWPRTITLNEADAARCDQSSPLQPSWCYGTPGIARSQQLAALATGDLARRRAAETALLSCITDPSQLARIDGPSLCHGSAGLLQTTWRVARDAETGALTSQLPGLADLLSNHLQSAPRSTELLEGSTGAALAAQTAATHEAPRSSWDVCMLLA</sequence>
<gene>
    <name evidence="1" type="ORF">JOF29_004421</name>
</gene>
<evidence type="ECO:0008006" key="3">
    <source>
        <dbReference type="Google" id="ProtNLM"/>
    </source>
</evidence>
<dbReference type="PRINTS" id="PR01955">
    <property type="entry name" value="LANCFRANKIA"/>
</dbReference>
<accession>A0ABS4UNV1</accession>
<dbReference type="SUPFAM" id="SSF158745">
    <property type="entry name" value="LanC-like"/>
    <property type="match status" value="1"/>
</dbReference>
<reference evidence="1 2" key="1">
    <citation type="submission" date="2021-03" db="EMBL/GenBank/DDBJ databases">
        <title>Sequencing the genomes of 1000 actinobacteria strains.</title>
        <authorList>
            <person name="Klenk H.-P."/>
        </authorList>
    </citation>
    <scope>NUCLEOTIDE SEQUENCE [LARGE SCALE GENOMIC DNA]</scope>
    <source>
        <strain evidence="1 2">DSM 18824</strain>
    </source>
</reference>
<dbReference type="PRINTS" id="PR01950">
    <property type="entry name" value="LANCSUPER"/>
</dbReference>
<dbReference type="RefSeq" id="WP_209696292.1">
    <property type="nucleotide sequence ID" value="NZ_BAAAVU010000001.1"/>
</dbReference>
<dbReference type="Pfam" id="PF05147">
    <property type="entry name" value="LANC_like"/>
    <property type="match status" value="1"/>
</dbReference>
<dbReference type="InterPro" id="IPR007822">
    <property type="entry name" value="LANC-like"/>
</dbReference>
<protein>
    <recommendedName>
        <fullName evidence="3">Lanthionine synthetase-like protein</fullName>
    </recommendedName>
</protein>
<dbReference type="Proteomes" id="UP000755585">
    <property type="component" value="Unassembled WGS sequence"/>
</dbReference>
<dbReference type="SMART" id="SM01260">
    <property type="entry name" value="LANC_like"/>
    <property type="match status" value="1"/>
</dbReference>
<comment type="caution">
    <text evidence="1">The sequence shown here is derived from an EMBL/GenBank/DDBJ whole genome shotgun (WGS) entry which is preliminary data.</text>
</comment>
<evidence type="ECO:0000313" key="1">
    <source>
        <dbReference type="EMBL" id="MBP2353311.1"/>
    </source>
</evidence>
<dbReference type="CDD" id="cd04793">
    <property type="entry name" value="LanC"/>
    <property type="match status" value="1"/>
</dbReference>
<dbReference type="Gene3D" id="1.50.10.20">
    <property type="match status" value="1"/>
</dbReference>
<evidence type="ECO:0000313" key="2">
    <source>
        <dbReference type="Proteomes" id="UP000755585"/>
    </source>
</evidence>
<name>A0ABS4UNV1_9ACTN</name>
<dbReference type="InterPro" id="IPR033889">
    <property type="entry name" value="LanC"/>
</dbReference>
<keyword evidence="2" id="KW-1185">Reference proteome</keyword>
<organism evidence="1 2">
    <name type="scientific">Kribbella aluminosa</name>
    <dbReference type="NCBI Taxonomy" id="416017"/>
    <lineage>
        <taxon>Bacteria</taxon>
        <taxon>Bacillati</taxon>
        <taxon>Actinomycetota</taxon>
        <taxon>Actinomycetes</taxon>
        <taxon>Propionibacteriales</taxon>
        <taxon>Kribbellaceae</taxon>
        <taxon>Kribbella</taxon>
    </lineage>
</organism>